<comment type="caution">
    <text evidence="1">The sequence shown here is derived from an EMBL/GenBank/DDBJ whole genome shotgun (WGS) entry which is preliminary data.</text>
</comment>
<organism evidence="1 2">
    <name type="scientific">Melastoma candidum</name>
    <dbReference type="NCBI Taxonomy" id="119954"/>
    <lineage>
        <taxon>Eukaryota</taxon>
        <taxon>Viridiplantae</taxon>
        <taxon>Streptophyta</taxon>
        <taxon>Embryophyta</taxon>
        <taxon>Tracheophyta</taxon>
        <taxon>Spermatophyta</taxon>
        <taxon>Magnoliopsida</taxon>
        <taxon>eudicotyledons</taxon>
        <taxon>Gunneridae</taxon>
        <taxon>Pentapetalae</taxon>
        <taxon>rosids</taxon>
        <taxon>malvids</taxon>
        <taxon>Myrtales</taxon>
        <taxon>Melastomataceae</taxon>
        <taxon>Melastomatoideae</taxon>
        <taxon>Melastomateae</taxon>
        <taxon>Melastoma</taxon>
    </lineage>
</organism>
<accession>A0ACB9RXT3</accession>
<proteinExistence type="predicted"/>
<keyword evidence="2" id="KW-1185">Reference proteome</keyword>
<name>A0ACB9RXT3_9MYRT</name>
<evidence type="ECO:0000313" key="1">
    <source>
        <dbReference type="EMBL" id="KAI4383649.1"/>
    </source>
</evidence>
<reference evidence="2" key="1">
    <citation type="journal article" date="2023" name="Front. Plant Sci.">
        <title>Chromosomal-level genome assembly of Melastoma candidum provides insights into trichome evolution.</title>
        <authorList>
            <person name="Zhong Y."/>
            <person name="Wu W."/>
            <person name="Sun C."/>
            <person name="Zou P."/>
            <person name="Liu Y."/>
            <person name="Dai S."/>
            <person name="Zhou R."/>
        </authorList>
    </citation>
    <scope>NUCLEOTIDE SEQUENCE [LARGE SCALE GENOMIC DNA]</scope>
</reference>
<sequence length="269" mass="29306">MMRCFCCSALRDRLQPLLLDYDRLQHLAVVLIHVQIACALVGSLGALYSGVQLINLSISLFALVAIESSSQSLGRTYAVLLFLAILVDVAWFVLFARDIWNISSETYGAFFVFSVKLTLAMQIMGCFVRVSSSFVWVQIYRIGVSYVNVVASEEADFDLRSSFLSPSASGSIRQSSGSEDATGGSIYDPAYYTSLFKYAQLNSVVVPDQKNCMADDACRNCTADDDSRSAVEHCPPRPSNGGSCQATDVHVVLESAATESCDKNSMTKT</sequence>
<protein>
    <submittedName>
        <fullName evidence="1">Uncharacterized protein</fullName>
    </submittedName>
</protein>
<dbReference type="Proteomes" id="UP001057402">
    <property type="component" value="Chromosome 3"/>
</dbReference>
<evidence type="ECO:0000313" key="2">
    <source>
        <dbReference type="Proteomes" id="UP001057402"/>
    </source>
</evidence>
<dbReference type="EMBL" id="CM042882">
    <property type="protein sequence ID" value="KAI4383649.1"/>
    <property type="molecule type" value="Genomic_DNA"/>
</dbReference>
<gene>
    <name evidence="1" type="ORF">MLD38_009460</name>
</gene>